<protein>
    <submittedName>
        <fullName evidence="1">Uncharacterized protein</fullName>
    </submittedName>
</protein>
<dbReference type="AlphaFoldDB" id="A0ABD1PXT5"/>
<evidence type="ECO:0000313" key="1">
    <source>
        <dbReference type="EMBL" id="KAL2468449.1"/>
    </source>
</evidence>
<dbReference type="EMBL" id="JBFOLJ010000016">
    <property type="protein sequence ID" value="KAL2469336.1"/>
    <property type="molecule type" value="Genomic_DNA"/>
</dbReference>
<reference evidence="1" key="1">
    <citation type="submission" date="2024-07" db="EMBL/GenBank/DDBJ databases">
        <title>Two chromosome-level genome assemblies of Korean endemic species Abeliophyllum distichum and Forsythia ovata (Oleaceae).</title>
        <authorList>
            <person name="Mun J.H."/>
        </authorList>
    </citation>
    <scope>NUCLEOTIDE SEQUENCE</scope>
    <source>
        <strain evidence="1">KNKB202402200001</strain>
        <tissue evidence="1">Leaf</tissue>
    </source>
</reference>
<name>A0ABD1PXT5_9LAMI</name>
<keyword evidence="3" id="KW-1185">Reference proteome</keyword>
<gene>
    <name evidence="1" type="ORF">Fot_50025</name>
    <name evidence="2" type="ORF">Fot_50912</name>
</gene>
<accession>A0ABD1PXT5</accession>
<evidence type="ECO:0000313" key="2">
    <source>
        <dbReference type="EMBL" id="KAL2469336.1"/>
    </source>
</evidence>
<evidence type="ECO:0000313" key="3">
    <source>
        <dbReference type="Proteomes" id="UP001604277"/>
    </source>
</evidence>
<comment type="caution">
    <text evidence="1">The sequence shown here is derived from an EMBL/GenBank/DDBJ whole genome shotgun (WGS) entry which is preliminary data.</text>
</comment>
<organism evidence="1 3">
    <name type="scientific">Forsythia ovata</name>
    <dbReference type="NCBI Taxonomy" id="205694"/>
    <lineage>
        <taxon>Eukaryota</taxon>
        <taxon>Viridiplantae</taxon>
        <taxon>Streptophyta</taxon>
        <taxon>Embryophyta</taxon>
        <taxon>Tracheophyta</taxon>
        <taxon>Spermatophyta</taxon>
        <taxon>Magnoliopsida</taxon>
        <taxon>eudicotyledons</taxon>
        <taxon>Gunneridae</taxon>
        <taxon>Pentapetalae</taxon>
        <taxon>asterids</taxon>
        <taxon>lamiids</taxon>
        <taxon>Lamiales</taxon>
        <taxon>Oleaceae</taxon>
        <taxon>Forsythieae</taxon>
        <taxon>Forsythia</taxon>
    </lineage>
</organism>
<sequence>MPNSKSAAQLLLPVTVGWLSRRQCWTDENLLAELILLFNMRIDSREFQRTGKAVLAVSPSSFHCSPLPPPGQRQLQSSPSSRLRSQNFLEKFAVPSFAESLSS</sequence>
<dbReference type="Proteomes" id="UP001604277">
    <property type="component" value="Unassembled WGS sequence"/>
</dbReference>
<proteinExistence type="predicted"/>
<dbReference type="EMBL" id="JBFOLJ010000016">
    <property type="protein sequence ID" value="KAL2468449.1"/>
    <property type="molecule type" value="Genomic_DNA"/>
</dbReference>
<reference evidence="3" key="2">
    <citation type="submission" date="2024-07" db="EMBL/GenBank/DDBJ databases">
        <title>Two chromosome-level genome assemblies of Korean endemic species Abeliophyllum distichum and Forsythia ovata (Oleaceae).</title>
        <authorList>
            <person name="Jang H."/>
        </authorList>
    </citation>
    <scope>NUCLEOTIDE SEQUENCE [LARGE SCALE GENOMIC DNA]</scope>
</reference>